<keyword evidence="1" id="KW-0238">DNA-binding</keyword>
<accession>A0A3B0RZC9</accession>
<dbReference type="GO" id="GO:0003700">
    <property type="term" value="F:DNA-binding transcription factor activity"/>
    <property type="evidence" value="ECO:0007669"/>
    <property type="project" value="InterPro"/>
</dbReference>
<dbReference type="Gene3D" id="1.10.1660.10">
    <property type="match status" value="1"/>
</dbReference>
<dbReference type="EMBL" id="UOEJ01000107">
    <property type="protein sequence ID" value="VAV98950.1"/>
    <property type="molecule type" value="Genomic_DNA"/>
</dbReference>
<reference evidence="3" key="1">
    <citation type="submission" date="2018-06" db="EMBL/GenBank/DDBJ databases">
        <authorList>
            <person name="Zhirakovskaya E."/>
        </authorList>
    </citation>
    <scope>NUCLEOTIDE SEQUENCE</scope>
</reference>
<dbReference type="PANTHER" id="PTHR30204">
    <property type="entry name" value="REDOX-CYCLING DRUG-SENSING TRANSCRIPTIONAL ACTIVATOR SOXR"/>
    <property type="match status" value="1"/>
</dbReference>
<evidence type="ECO:0000313" key="3">
    <source>
        <dbReference type="EMBL" id="VAV98950.1"/>
    </source>
</evidence>
<proteinExistence type="predicted"/>
<feature type="domain" description="HTH merR-type" evidence="2">
    <location>
        <begin position="14"/>
        <end position="83"/>
    </location>
</feature>
<name>A0A3B0RZC9_9ZZZZ</name>
<dbReference type="CDD" id="cd04765">
    <property type="entry name" value="HTH_MlrA-like_sg2"/>
    <property type="match status" value="1"/>
</dbReference>
<dbReference type="PANTHER" id="PTHR30204:SF15">
    <property type="entry name" value="BLL5018 PROTEIN"/>
    <property type="match status" value="1"/>
</dbReference>
<dbReference type="Pfam" id="PF13411">
    <property type="entry name" value="MerR_1"/>
    <property type="match status" value="1"/>
</dbReference>
<sequence>MAPKAGKSPNAFRTISEVADSMGIPQHVLRFWETKFTQIDPMKRGGGRRYYRPEDVDIIEAIRKLLHEDGYTIKGAQKYLKEHGVKNALKMVNAQPDQKEEIIENDYESQILNITKKSIRTIEDEANTINSLKKIRIRLEIIRTNLKE</sequence>
<dbReference type="InterPro" id="IPR000551">
    <property type="entry name" value="MerR-type_HTH_dom"/>
</dbReference>
<evidence type="ECO:0000259" key="2">
    <source>
        <dbReference type="SMART" id="SM00422"/>
    </source>
</evidence>
<dbReference type="SMART" id="SM00422">
    <property type="entry name" value="HTH_MERR"/>
    <property type="match status" value="1"/>
</dbReference>
<dbReference type="SUPFAM" id="SSF46955">
    <property type="entry name" value="Putative DNA-binding domain"/>
    <property type="match status" value="1"/>
</dbReference>
<dbReference type="InterPro" id="IPR009061">
    <property type="entry name" value="DNA-bd_dom_put_sf"/>
</dbReference>
<organism evidence="3">
    <name type="scientific">hydrothermal vent metagenome</name>
    <dbReference type="NCBI Taxonomy" id="652676"/>
    <lineage>
        <taxon>unclassified sequences</taxon>
        <taxon>metagenomes</taxon>
        <taxon>ecological metagenomes</taxon>
    </lineage>
</organism>
<evidence type="ECO:0000256" key="1">
    <source>
        <dbReference type="ARBA" id="ARBA00023125"/>
    </source>
</evidence>
<dbReference type="AlphaFoldDB" id="A0A3B0RZC9"/>
<dbReference type="InterPro" id="IPR047057">
    <property type="entry name" value="MerR_fam"/>
</dbReference>
<protein>
    <submittedName>
        <fullName evidence="3">Transcriptional regulator PA2737, MerR family</fullName>
    </submittedName>
</protein>
<dbReference type="GO" id="GO:0003677">
    <property type="term" value="F:DNA binding"/>
    <property type="evidence" value="ECO:0007669"/>
    <property type="project" value="UniProtKB-KW"/>
</dbReference>
<gene>
    <name evidence="3" type="ORF">MNBD_ALPHA01-173</name>
</gene>